<dbReference type="VEuPathDB" id="FungiDB:JI435_095150"/>
<dbReference type="Proteomes" id="UP000663193">
    <property type="component" value="Chromosome 1"/>
</dbReference>
<evidence type="ECO:0000256" key="1">
    <source>
        <dbReference type="SAM" id="Coils"/>
    </source>
</evidence>
<feature type="coiled-coil region" evidence="1">
    <location>
        <begin position="26"/>
        <end position="123"/>
    </location>
</feature>
<evidence type="ECO:0000313" key="2">
    <source>
        <dbReference type="EMBL" id="QRC90096.1"/>
    </source>
</evidence>
<dbReference type="KEGG" id="pno:SNOG_09515"/>
<gene>
    <name evidence="2" type="ORF">JI435_095150</name>
</gene>
<dbReference type="RefSeq" id="XP_001799805.1">
    <property type="nucleotide sequence ID" value="XM_001799753.1"/>
</dbReference>
<sequence>MPDHNDNHEVRGNLRSARELKYKKTVRRLRDRLERKDSELADLNTKLEEKEEVITELEDYVVVLEDAKDEEDVVIANLEERNRDKSIVIAKLKESVRDQGTTIANLKNDNRDKETAIADLKTSIRSKECDIMSLDANRAGVTQLFERFGRETAGLSEDDKLHAAVSRMDRAEVNNNVNKGYIKSLEDKLDAAEKHIKTLKRQA</sequence>
<accession>A0A7U2ENH6</accession>
<reference evidence="3" key="1">
    <citation type="journal article" date="2021" name="BMC Genomics">
        <title>Chromosome-level genome assembly and manually-curated proteome of model necrotroph Parastagonospora nodorum Sn15 reveals a genome-wide trove of candidate effector homologs, and redundancy of virulence-related functions within an accessory chromosome.</title>
        <authorList>
            <person name="Bertazzoni S."/>
            <person name="Jones D.A.B."/>
            <person name="Phan H.T."/>
            <person name="Tan K.-C."/>
            <person name="Hane J.K."/>
        </authorList>
    </citation>
    <scope>NUCLEOTIDE SEQUENCE [LARGE SCALE GENOMIC DNA]</scope>
    <source>
        <strain evidence="3">SN15 / ATCC MYA-4574 / FGSC 10173)</strain>
    </source>
</reference>
<evidence type="ECO:0000313" key="3">
    <source>
        <dbReference type="Proteomes" id="UP000663193"/>
    </source>
</evidence>
<organism evidence="2 3">
    <name type="scientific">Phaeosphaeria nodorum (strain SN15 / ATCC MYA-4574 / FGSC 10173)</name>
    <name type="common">Glume blotch fungus</name>
    <name type="synonym">Parastagonospora nodorum</name>
    <dbReference type="NCBI Taxonomy" id="321614"/>
    <lineage>
        <taxon>Eukaryota</taxon>
        <taxon>Fungi</taxon>
        <taxon>Dikarya</taxon>
        <taxon>Ascomycota</taxon>
        <taxon>Pezizomycotina</taxon>
        <taxon>Dothideomycetes</taxon>
        <taxon>Pleosporomycetidae</taxon>
        <taxon>Pleosporales</taxon>
        <taxon>Pleosporineae</taxon>
        <taxon>Phaeosphaeriaceae</taxon>
        <taxon>Parastagonospora</taxon>
    </lineage>
</organism>
<keyword evidence="3" id="KW-1185">Reference proteome</keyword>
<protein>
    <submittedName>
        <fullName evidence="2">Uncharacterized protein</fullName>
    </submittedName>
</protein>
<proteinExistence type="predicted"/>
<keyword evidence="1" id="KW-0175">Coiled coil</keyword>
<dbReference type="EMBL" id="CP069023">
    <property type="protein sequence ID" value="QRC90096.1"/>
    <property type="molecule type" value="Genomic_DNA"/>
</dbReference>
<dbReference type="AlphaFoldDB" id="A0A7U2ENH6"/>
<name>A0A7U2ENH6_PHANO</name>